<dbReference type="Proteomes" id="UP001199054">
    <property type="component" value="Unassembled WGS sequence"/>
</dbReference>
<dbReference type="RefSeq" id="WP_226728986.1">
    <property type="nucleotide sequence ID" value="NZ_JAJAUY010000094.1"/>
</dbReference>
<organism evidence="1 2">
    <name type="scientific">Streptomyces antimicrobicus</name>
    <dbReference type="NCBI Taxonomy" id="2883108"/>
    <lineage>
        <taxon>Bacteria</taxon>
        <taxon>Bacillati</taxon>
        <taxon>Actinomycetota</taxon>
        <taxon>Actinomycetes</taxon>
        <taxon>Kitasatosporales</taxon>
        <taxon>Streptomycetaceae</taxon>
        <taxon>Streptomyces</taxon>
    </lineage>
</organism>
<sequence length="71" mass="7833">MAPDETEEGRPFDVPDVQTFGAVYRMSVQTDARGAVLVAYTRDPETGSVTRSSLRIDWAGAAYIRRRLAGQ</sequence>
<proteinExistence type="predicted"/>
<protein>
    <submittedName>
        <fullName evidence="1">Uncharacterized protein</fullName>
    </submittedName>
</protein>
<reference evidence="1 2" key="1">
    <citation type="submission" date="2021-10" db="EMBL/GenBank/DDBJ databases">
        <title>Streptomyces sp. strain SMC 277, a novel streptomycete isolated from soil.</title>
        <authorList>
            <person name="Chanama M."/>
        </authorList>
    </citation>
    <scope>NUCLEOTIDE SEQUENCE [LARGE SCALE GENOMIC DNA]</scope>
    <source>
        <strain evidence="1 2">SMC 277</strain>
    </source>
</reference>
<accession>A0ABS8BBG4</accession>
<dbReference type="EMBL" id="JAJAUY010000094">
    <property type="protein sequence ID" value="MCB5181883.1"/>
    <property type="molecule type" value="Genomic_DNA"/>
</dbReference>
<gene>
    <name evidence="1" type="ORF">LG632_21180</name>
</gene>
<keyword evidence="2" id="KW-1185">Reference proteome</keyword>
<evidence type="ECO:0000313" key="2">
    <source>
        <dbReference type="Proteomes" id="UP001199054"/>
    </source>
</evidence>
<comment type="caution">
    <text evidence="1">The sequence shown here is derived from an EMBL/GenBank/DDBJ whole genome shotgun (WGS) entry which is preliminary data.</text>
</comment>
<evidence type="ECO:0000313" key="1">
    <source>
        <dbReference type="EMBL" id="MCB5181883.1"/>
    </source>
</evidence>
<name>A0ABS8BBG4_9ACTN</name>